<dbReference type="AlphaFoldDB" id="G9YJK5"/>
<feature type="domain" description="Glycosyl transferase family 1" evidence="1">
    <location>
        <begin position="216"/>
        <end position="380"/>
    </location>
</feature>
<dbReference type="PANTHER" id="PTHR12526:SF630">
    <property type="entry name" value="GLYCOSYLTRANSFERASE"/>
    <property type="match status" value="1"/>
</dbReference>
<organism evidence="2 3">
    <name type="scientific">Anaeroglobus geminatus F0357</name>
    <dbReference type="NCBI Taxonomy" id="861450"/>
    <lineage>
        <taxon>Bacteria</taxon>
        <taxon>Bacillati</taxon>
        <taxon>Bacillota</taxon>
        <taxon>Negativicutes</taxon>
        <taxon>Veillonellales</taxon>
        <taxon>Veillonellaceae</taxon>
        <taxon>Anaeroglobus</taxon>
    </lineage>
</organism>
<keyword evidence="3" id="KW-1185">Reference proteome</keyword>
<dbReference type="Gene3D" id="3.40.50.2000">
    <property type="entry name" value="Glycogen Phosphorylase B"/>
    <property type="match status" value="2"/>
</dbReference>
<sequence>MYEKRYGRREVKQMRILLTNLTKMVGDTGGLAKVACAFANEMYKRGHDVSLVYSDVRKGDFYYPLDKKVTTYDLCHYGDGEISFPLHLKVKREILRAFSKAKARAVNDEFIKAYLLPNLQEILEWTQPECIISFQPAASKALLCDIGTKVPVITMSHGDPEDYFYTYPPEEIPALVKSAVNQVLLPSFSKHITDRLPEARTVVIGNAIPQFSEQAALDMHKERYTIVFVGMLTKNHKRPHLLVESFAKLATTYPDWHVELWGAEDRKTYKAELELLIKRNNLENRVHFMGTTEQVPEVLQKCDIFAFPSACEGFGLALAEAMSMGLPAVGYRNCPAVNELIEDGKNGILCEDGVLPFAGALETLMKDRNLRIAMGNAGKEAMKQYAPEKIWDSWEQVIKEVSRLS</sequence>
<dbReference type="Proteomes" id="UP000005481">
    <property type="component" value="Unassembled WGS sequence"/>
</dbReference>
<comment type="caution">
    <text evidence="2">The sequence shown here is derived from an EMBL/GenBank/DDBJ whole genome shotgun (WGS) entry which is preliminary data.</text>
</comment>
<evidence type="ECO:0000259" key="1">
    <source>
        <dbReference type="Pfam" id="PF00534"/>
    </source>
</evidence>
<dbReference type="EMBL" id="AGCJ01000081">
    <property type="protein sequence ID" value="EHM38404.1"/>
    <property type="molecule type" value="Genomic_DNA"/>
</dbReference>
<dbReference type="Pfam" id="PF00534">
    <property type="entry name" value="Glycos_transf_1"/>
    <property type="match status" value="1"/>
</dbReference>
<dbReference type="PANTHER" id="PTHR12526">
    <property type="entry name" value="GLYCOSYLTRANSFERASE"/>
    <property type="match status" value="1"/>
</dbReference>
<accession>G9YJK5</accession>
<dbReference type="GO" id="GO:0016757">
    <property type="term" value="F:glycosyltransferase activity"/>
    <property type="evidence" value="ECO:0007669"/>
    <property type="project" value="InterPro"/>
</dbReference>
<evidence type="ECO:0000313" key="3">
    <source>
        <dbReference type="Proteomes" id="UP000005481"/>
    </source>
</evidence>
<keyword evidence="2" id="KW-0808">Transferase</keyword>
<dbReference type="PATRIC" id="fig|861450.3.peg.1716"/>
<dbReference type="HOGENOM" id="CLU_009583_0_0_9"/>
<dbReference type="STRING" id="861450.HMPREF0080_01858"/>
<evidence type="ECO:0000313" key="2">
    <source>
        <dbReference type="EMBL" id="EHM38404.1"/>
    </source>
</evidence>
<protein>
    <submittedName>
        <fullName evidence="2">Glycosyltransferase, group 1 family protein</fullName>
    </submittedName>
</protein>
<dbReference type="InterPro" id="IPR001296">
    <property type="entry name" value="Glyco_trans_1"/>
</dbReference>
<name>G9YJK5_9FIRM</name>
<reference evidence="2 3" key="1">
    <citation type="submission" date="2011-08" db="EMBL/GenBank/DDBJ databases">
        <authorList>
            <person name="Weinstock G."/>
            <person name="Sodergren E."/>
            <person name="Clifton S."/>
            <person name="Fulton L."/>
            <person name="Fulton B."/>
            <person name="Courtney L."/>
            <person name="Fronick C."/>
            <person name="Harrison M."/>
            <person name="Strong C."/>
            <person name="Farmer C."/>
            <person name="Delahaunty K."/>
            <person name="Markovic C."/>
            <person name="Hall O."/>
            <person name="Minx P."/>
            <person name="Tomlinson C."/>
            <person name="Mitreva M."/>
            <person name="Hou S."/>
            <person name="Chen J."/>
            <person name="Wollam A."/>
            <person name="Pepin K.H."/>
            <person name="Johnson M."/>
            <person name="Bhonagiri V."/>
            <person name="Zhang X."/>
            <person name="Suruliraj S."/>
            <person name="Warren W."/>
            <person name="Chinwalla A."/>
            <person name="Mardis E.R."/>
            <person name="Wilson R.K."/>
        </authorList>
    </citation>
    <scope>NUCLEOTIDE SEQUENCE [LARGE SCALE GENOMIC DNA]</scope>
    <source>
        <strain evidence="2 3">F0357</strain>
    </source>
</reference>
<dbReference type="SUPFAM" id="SSF53756">
    <property type="entry name" value="UDP-Glycosyltransferase/glycogen phosphorylase"/>
    <property type="match status" value="1"/>
</dbReference>
<gene>
    <name evidence="2" type="ORF">HMPREF0080_01858</name>
</gene>
<proteinExistence type="predicted"/>
<dbReference type="eggNOG" id="COG0438">
    <property type="taxonomic scope" value="Bacteria"/>
</dbReference>